<evidence type="ECO:0000256" key="1">
    <source>
        <dbReference type="ARBA" id="ARBA00004173"/>
    </source>
</evidence>
<evidence type="ECO:0000313" key="9">
    <source>
        <dbReference type="EMBL" id="GAB0201797.1"/>
    </source>
</evidence>
<dbReference type="Pfam" id="PF00573">
    <property type="entry name" value="Ribosomal_L4"/>
    <property type="match status" value="1"/>
</dbReference>
<feature type="region of interest" description="Disordered" evidence="8">
    <location>
        <begin position="130"/>
        <end position="149"/>
    </location>
</feature>
<dbReference type="NCBIfam" id="TIGR03953">
    <property type="entry name" value="rplD_bact"/>
    <property type="match status" value="1"/>
</dbReference>
<comment type="caution">
    <text evidence="9">The sequence shown here is derived from an EMBL/GenBank/DDBJ whole genome shotgun (WGS) entry which is preliminary data.</text>
</comment>
<dbReference type="Gene3D" id="3.40.1370.10">
    <property type="match status" value="1"/>
</dbReference>
<comment type="similarity">
    <text evidence="2">Belongs to the universal ribosomal protein uL4 family.</text>
</comment>
<feature type="compositionally biased region" description="Basic residues" evidence="8">
    <location>
        <begin position="133"/>
        <end position="149"/>
    </location>
</feature>
<gene>
    <name evidence="9" type="ORF">GRJ2_002645300</name>
</gene>
<dbReference type="HAMAP" id="MF_01328_B">
    <property type="entry name" value="Ribosomal_uL4_B"/>
    <property type="match status" value="1"/>
</dbReference>
<evidence type="ECO:0000256" key="6">
    <source>
        <dbReference type="ARBA" id="ARBA00040565"/>
    </source>
</evidence>
<name>A0ABC9XWN5_GRUJA</name>
<evidence type="ECO:0000256" key="5">
    <source>
        <dbReference type="ARBA" id="ARBA00023274"/>
    </source>
</evidence>
<dbReference type="InterPro" id="IPR023574">
    <property type="entry name" value="Ribosomal_uL4_dom_sf"/>
</dbReference>
<dbReference type="AlphaFoldDB" id="A0ABC9XWN5"/>
<dbReference type="InterPro" id="IPR013005">
    <property type="entry name" value="Ribosomal_uL4-like"/>
</dbReference>
<protein>
    <recommendedName>
        <fullName evidence="6">Large ribosomal subunit protein uL4m</fullName>
    </recommendedName>
    <alternativeName>
        <fullName evidence="7">39S ribosomal protein L4, mitochondrial</fullName>
    </alternativeName>
</protein>
<evidence type="ECO:0000256" key="7">
    <source>
        <dbReference type="ARBA" id="ARBA00082711"/>
    </source>
</evidence>
<keyword evidence="10" id="KW-1185">Reference proteome</keyword>
<reference evidence="9 10" key="1">
    <citation type="submission" date="2024-06" db="EMBL/GenBank/DDBJ databases">
        <title>The draft genome of Grus japonensis, version 3.</title>
        <authorList>
            <person name="Nabeshima K."/>
            <person name="Suzuki S."/>
            <person name="Onuma M."/>
        </authorList>
    </citation>
    <scope>NUCLEOTIDE SEQUENCE [LARGE SCALE GENOMIC DNA]</scope>
    <source>
        <strain evidence="9 10">451A</strain>
    </source>
</reference>
<dbReference type="SUPFAM" id="SSF52166">
    <property type="entry name" value="Ribosomal protein L4"/>
    <property type="match status" value="1"/>
</dbReference>
<organism evidence="9 10">
    <name type="scientific">Grus japonensis</name>
    <name type="common">Japanese crane</name>
    <name type="synonym">Red-crowned crane</name>
    <dbReference type="NCBI Taxonomy" id="30415"/>
    <lineage>
        <taxon>Eukaryota</taxon>
        <taxon>Metazoa</taxon>
        <taxon>Chordata</taxon>
        <taxon>Craniata</taxon>
        <taxon>Vertebrata</taxon>
        <taxon>Euteleostomi</taxon>
        <taxon>Archelosauria</taxon>
        <taxon>Archosauria</taxon>
        <taxon>Dinosauria</taxon>
        <taxon>Saurischia</taxon>
        <taxon>Theropoda</taxon>
        <taxon>Coelurosauria</taxon>
        <taxon>Aves</taxon>
        <taxon>Neognathae</taxon>
        <taxon>Neoaves</taxon>
        <taxon>Gruiformes</taxon>
        <taxon>Gruidae</taxon>
        <taxon>Grus</taxon>
    </lineage>
</organism>
<sequence>MFRAGGPRVAAAAVRAWAWARGRAGAVGVSSAPAGPPAAPEPRREKPLLPALPRSPILRACSVPVPPHRSPVQAWVESLQHHDDECRGLTDLHPDVFAVRPRLDILHMVAMWQKNFKRISYAKVKTRAEVRGGGRKPWRQKGSGRARHGSIRSPLWRGGGIAHGPRGPTSYYYMLPMKVRVLGLKVALTVKLMQDDLHIVDSLEIPTADPQYLLDLARYRRWGRSILIVDVNEVPENIGTAAAGLKTINLIPALGLNVHSMLKHETLVLTLDTVTFLEKKLLWHDTRYSALYPFSMPYSDFP</sequence>
<comment type="subcellular location">
    <subcellularLocation>
        <location evidence="1">Mitochondrion</location>
    </subcellularLocation>
</comment>
<dbReference type="PANTHER" id="PTHR10746">
    <property type="entry name" value="50S RIBOSOMAL PROTEIN L4"/>
    <property type="match status" value="1"/>
</dbReference>
<accession>A0ABC9XWN5</accession>
<dbReference type="GO" id="GO:0005743">
    <property type="term" value="C:mitochondrial inner membrane"/>
    <property type="evidence" value="ECO:0007669"/>
    <property type="project" value="UniProtKB-ARBA"/>
</dbReference>
<evidence type="ECO:0000256" key="4">
    <source>
        <dbReference type="ARBA" id="ARBA00023128"/>
    </source>
</evidence>
<dbReference type="PANTHER" id="PTHR10746:SF6">
    <property type="entry name" value="LARGE RIBOSOMAL SUBUNIT PROTEIN UL4M"/>
    <property type="match status" value="1"/>
</dbReference>
<feature type="region of interest" description="Disordered" evidence="8">
    <location>
        <begin position="28"/>
        <end position="49"/>
    </location>
</feature>
<evidence type="ECO:0000256" key="2">
    <source>
        <dbReference type="ARBA" id="ARBA00010528"/>
    </source>
</evidence>
<keyword evidence="3 9" id="KW-0689">Ribosomal protein</keyword>
<keyword evidence="4" id="KW-0496">Mitochondrion</keyword>
<proteinExistence type="inferred from homology"/>
<dbReference type="Proteomes" id="UP001623348">
    <property type="component" value="Unassembled WGS sequence"/>
</dbReference>
<dbReference type="GO" id="GO:1990904">
    <property type="term" value="C:ribonucleoprotein complex"/>
    <property type="evidence" value="ECO:0007669"/>
    <property type="project" value="UniProtKB-KW"/>
</dbReference>
<dbReference type="GO" id="GO:0005840">
    <property type="term" value="C:ribosome"/>
    <property type="evidence" value="ECO:0007669"/>
    <property type="project" value="UniProtKB-KW"/>
</dbReference>
<evidence type="ECO:0000256" key="3">
    <source>
        <dbReference type="ARBA" id="ARBA00022980"/>
    </source>
</evidence>
<evidence type="ECO:0000256" key="8">
    <source>
        <dbReference type="SAM" id="MobiDB-lite"/>
    </source>
</evidence>
<dbReference type="FunFam" id="3.40.1370.10:FF:000005">
    <property type="entry name" value="39S ribosomal protein L4, mitochondrial"/>
    <property type="match status" value="1"/>
</dbReference>
<evidence type="ECO:0000313" key="10">
    <source>
        <dbReference type="Proteomes" id="UP001623348"/>
    </source>
</evidence>
<dbReference type="InterPro" id="IPR002136">
    <property type="entry name" value="Ribosomal_uL4"/>
</dbReference>
<keyword evidence="5" id="KW-0687">Ribonucleoprotein</keyword>
<dbReference type="EMBL" id="BAAFJT010000033">
    <property type="protein sequence ID" value="GAB0201797.1"/>
    <property type="molecule type" value="Genomic_DNA"/>
</dbReference>